<evidence type="ECO:0000313" key="2">
    <source>
        <dbReference type="Proteomes" id="UP000031443"/>
    </source>
</evidence>
<keyword evidence="2" id="KW-1185">Reference proteome</keyword>
<organism evidence="1 2">
    <name type="scientific">Chelonia mydas</name>
    <name type="common">Green sea-turtle</name>
    <name type="synonym">Chelonia agassizi</name>
    <dbReference type="NCBI Taxonomy" id="8469"/>
    <lineage>
        <taxon>Eukaryota</taxon>
        <taxon>Metazoa</taxon>
        <taxon>Chordata</taxon>
        <taxon>Craniata</taxon>
        <taxon>Vertebrata</taxon>
        <taxon>Euteleostomi</taxon>
        <taxon>Archelosauria</taxon>
        <taxon>Testudinata</taxon>
        <taxon>Testudines</taxon>
        <taxon>Cryptodira</taxon>
        <taxon>Durocryptodira</taxon>
        <taxon>Americhelydia</taxon>
        <taxon>Chelonioidea</taxon>
        <taxon>Cheloniidae</taxon>
        <taxon>Chelonia</taxon>
    </lineage>
</organism>
<proteinExistence type="predicted"/>
<dbReference type="AlphaFoldDB" id="M7AXR9"/>
<dbReference type="Proteomes" id="UP000031443">
    <property type="component" value="Unassembled WGS sequence"/>
</dbReference>
<protein>
    <submittedName>
        <fullName evidence="1">Uncharacterized protein</fullName>
    </submittedName>
</protein>
<reference evidence="2" key="1">
    <citation type="journal article" date="2013" name="Nat. Genet.">
        <title>The draft genomes of soft-shell turtle and green sea turtle yield insights into the development and evolution of the turtle-specific body plan.</title>
        <authorList>
            <person name="Wang Z."/>
            <person name="Pascual-Anaya J."/>
            <person name="Zadissa A."/>
            <person name="Li W."/>
            <person name="Niimura Y."/>
            <person name="Huang Z."/>
            <person name="Li C."/>
            <person name="White S."/>
            <person name="Xiong Z."/>
            <person name="Fang D."/>
            <person name="Wang B."/>
            <person name="Ming Y."/>
            <person name="Chen Y."/>
            <person name="Zheng Y."/>
            <person name="Kuraku S."/>
            <person name="Pignatelli M."/>
            <person name="Herrero J."/>
            <person name="Beal K."/>
            <person name="Nozawa M."/>
            <person name="Li Q."/>
            <person name="Wang J."/>
            <person name="Zhang H."/>
            <person name="Yu L."/>
            <person name="Shigenobu S."/>
            <person name="Wang J."/>
            <person name="Liu J."/>
            <person name="Flicek P."/>
            <person name="Searle S."/>
            <person name="Wang J."/>
            <person name="Kuratani S."/>
            <person name="Yin Y."/>
            <person name="Aken B."/>
            <person name="Zhang G."/>
            <person name="Irie N."/>
        </authorList>
    </citation>
    <scope>NUCLEOTIDE SEQUENCE [LARGE SCALE GENOMIC DNA]</scope>
</reference>
<sequence length="149" mass="16231">MAKKTKFHCGKGGTVIAAISPEIVFRLALSLARCRDGVSMANVFNHRIGPVSMSLFHADGTMRRTDEAELVHQHEAQAEGIPKLRACNKGTLVSTRDPMAVIQMMAGEKFCTGCELAAQYLKQVLKGFDKTKSAMGIFDNSNSVKTAER</sequence>
<dbReference type="EMBL" id="KB550683">
    <property type="protein sequence ID" value="EMP30301.1"/>
    <property type="molecule type" value="Genomic_DNA"/>
</dbReference>
<name>M7AXR9_CHEMY</name>
<gene>
    <name evidence="1" type="ORF">UY3_12572</name>
</gene>
<evidence type="ECO:0000313" key="1">
    <source>
        <dbReference type="EMBL" id="EMP30301.1"/>
    </source>
</evidence>
<accession>M7AXR9</accession>